<comment type="caution">
    <text evidence="2">The sequence shown here is derived from an EMBL/GenBank/DDBJ whole genome shotgun (WGS) entry which is preliminary data.</text>
</comment>
<keyword evidence="3" id="KW-1185">Reference proteome</keyword>
<feature type="transmembrane region" description="Helical" evidence="1">
    <location>
        <begin position="68"/>
        <end position="91"/>
    </location>
</feature>
<feature type="transmembrane region" description="Helical" evidence="1">
    <location>
        <begin position="112"/>
        <end position="130"/>
    </location>
</feature>
<organism evidence="2 3">
    <name type="scientific">Tepidamorphus gemmatus</name>
    <dbReference type="NCBI Taxonomy" id="747076"/>
    <lineage>
        <taxon>Bacteria</taxon>
        <taxon>Pseudomonadati</taxon>
        <taxon>Pseudomonadota</taxon>
        <taxon>Alphaproteobacteria</taxon>
        <taxon>Hyphomicrobiales</taxon>
        <taxon>Tepidamorphaceae</taxon>
        <taxon>Tepidamorphus</taxon>
    </lineage>
</organism>
<reference evidence="2 3" key="1">
    <citation type="submission" date="2019-03" db="EMBL/GenBank/DDBJ databases">
        <title>Genomic Encyclopedia of Type Strains, Phase IV (KMG-IV): sequencing the most valuable type-strain genomes for metagenomic binning, comparative biology and taxonomic classification.</title>
        <authorList>
            <person name="Goeker M."/>
        </authorList>
    </citation>
    <scope>NUCLEOTIDE SEQUENCE [LARGE SCALE GENOMIC DNA]</scope>
    <source>
        <strain evidence="2 3">DSM 19345</strain>
    </source>
</reference>
<dbReference type="RefSeq" id="WP_165926750.1">
    <property type="nucleotide sequence ID" value="NZ_SMAK01000001.1"/>
</dbReference>
<evidence type="ECO:0000256" key="1">
    <source>
        <dbReference type="SAM" id="Phobius"/>
    </source>
</evidence>
<keyword evidence="1" id="KW-0472">Membrane</keyword>
<dbReference type="Proteomes" id="UP000295678">
    <property type="component" value="Unassembled WGS sequence"/>
</dbReference>
<sequence>MDNASRHLPAPVVGPSRLLPLLLVVAAAVVLATGLALPAVELRRFLMFTERHALIGIVVTLMRDGEWFLGSVLGAVSVVLPALKLAAMSVAAAAIAAGRRPMPAAMYSIHHLGRWSMLDVLVVALVVFAVKRSGLAGAAALPGISLFALSVMMSIAAAWLIEWETQRT</sequence>
<dbReference type="InterPro" id="IPR007498">
    <property type="entry name" value="PqiA-like"/>
</dbReference>
<keyword evidence="1" id="KW-0812">Transmembrane</keyword>
<evidence type="ECO:0000313" key="2">
    <source>
        <dbReference type="EMBL" id="TCT13520.1"/>
    </source>
</evidence>
<feature type="transmembrane region" description="Helical" evidence="1">
    <location>
        <begin position="18"/>
        <end position="38"/>
    </location>
</feature>
<dbReference type="EMBL" id="SMAK01000001">
    <property type="protein sequence ID" value="TCT13520.1"/>
    <property type="molecule type" value="Genomic_DNA"/>
</dbReference>
<evidence type="ECO:0000313" key="3">
    <source>
        <dbReference type="Proteomes" id="UP000295678"/>
    </source>
</evidence>
<feature type="transmembrane region" description="Helical" evidence="1">
    <location>
        <begin position="136"/>
        <end position="161"/>
    </location>
</feature>
<accession>A0A4R3MM32</accession>
<gene>
    <name evidence="2" type="ORF">EDC22_101388</name>
</gene>
<dbReference type="Pfam" id="PF04403">
    <property type="entry name" value="PqiA"/>
    <property type="match status" value="1"/>
</dbReference>
<keyword evidence="1" id="KW-1133">Transmembrane helix</keyword>
<protein>
    <submittedName>
        <fullName evidence="2">Paraquat-inducible protein A</fullName>
    </submittedName>
</protein>
<name>A0A4R3MM32_9HYPH</name>
<proteinExistence type="predicted"/>
<dbReference type="AlphaFoldDB" id="A0A4R3MM32"/>